<dbReference type="RefSeq" id="WP_310262737.1">
    <property type="nucleotide sequence ID" value="NZ_JAVDXU010000001.1"/>
</dbReference>
<feature type="chain" id="PRO_5046471338" description="Solute-binding protein family 3/N-terminal domain-containing protein" evidence="1">
    <location>
        <begin position="25"/>
        <end position="295"/>
    </location>
</feature>
<accession>A0ABU1YIS1</accession>
<reference evidence="2 3" key="1">
    <citation type="submission" date="2023-07" db="EMBL/GenBank/DDBJ databases">
        <title>Sorghum-associated microbial communities from plants grown in Nebraska, USA.</title>
        <authorList>
            <person name="Schachtman D."/>
        </authorList>
    </citation>
    <scope>NUCLEOTIDE SEQUENCE [LARGE SCALE GENOMIC DNA]</scope>
    <source>
        <strain evidence="2 3">BE314</strain>
    </source>
</reference>
<dbReference type="EMBL" id="JAVDXU010000001">
    <property type="protein sequence ID" value="MDR7268740.1"/>
    <property type="molecule type" value="Genomic_DNA"/>
</dbReference>
<keyword evidence="1" id="KW-0732">Signal</keyword>
<gene>
    <name evidence="2" type="ORF">J2X20_001369</name>
</gene>
<evidence type="ECO:0000256" key="1">
    <source>
        <dbReference type="SAM" id="SignalP"/>
    </source>
</evidence>
<organism evidence="2 3">
    <name type="scientific">Roseateles saccharophilus</name>
    <name type="common">Pseudomonas saccharophila</name>
    <dbReference type="NCBI Taxonomy" id="304"/>
    <lineage>
        <taxon>Bacteria</taxon>
        <taxon>Pseudomonadati</taxon>
        <taxon>Pseudomonadota</taxon>
        <taxon>Betaproteobacteria</taxon>
        <taxon>Burkholderiales</taxon>
        <taxon>Sphaerotilaceae</taxon>
        <taxon>Roseateles</taxon>
    </lineage>
</organism>
<dbReference type="PROSITE" id="PS51318">
    <property type="entry name" value="TAT"/>
    <property type="match status" value="1"/>
</dbReference>
<name>A0ABU1YIS1_ROSSA</name>
<proteinExistence type="predicted"/>
<sequence length="295" mass="32370">MMLRRDLLKGMPALLATAAGPALAQELMLTLRAPDSETDLRNAYVRDAVQLALDRTRATDGAYRLQLSAPMNKRRALLEAAQQSAPNFLVVTGPDAGRAAGLVPVPFPIHLGVNRYRVCFVHAPHRALVREADTVSAVARLRHVQGRGWADADILRANGFTVAEVNGYEGLFQMVALGRADLFCRSVLEVGEEAKAHAGLKGLALDDSLLLAYDLPQYIYTHPGNQIALERIGRGLRQAYADGSLQALLRQHLQPSLTLLNLPQRRLMTLNVPSPAIVEMNDRPFQIDLLRSPPR</sequence>
<dbReference type="Proteomes" id="UP001180453">
    <property type="component" value="Unassembled WGS sequence"/>
</dbReference>
<evidence type="ECO:0000313" key="3">
    <source>
        <dbReference type="Proteomes" id="UP001180453"/>
    </source>
</evidence>
<dbReference type="InterPro" id="IPR006311">
    <property type="entry name" value="TAT_signal"/>
</dbReference>
<protein>
    <recommendedName>
        <fullName evidence="4">Solute-binding protein family 3/N-terminal domain-containing protein</fullName>
    </recommendedName>
</protein>
<feature type="signal peptide" evidence="1">
    <location>
        <begin position="1"/>
        <end position="24"/>
    </location>
</feature>
<dbReference type="SUPFAM" id="SSF53850">
    <property type="entry name" value="Periplasmic binding protein-like II"/>
    <property type="match status" value="1"/>
</dbReference>
<evidence type="ECO:0000313" key="2">
    <source>
        <dbReference type="EMBL" id="MDR7268740.1"/>
    </source>
</evidence>
<evidence type="ECO:0008006" key="4">
    <source>
        <dbReference type="Google" id="ProtNLM"/>
    </source>
</evidence>
<keyword evidence="3" id="KW-1185">Reference proteome</keyword>
<comment type="caution">
    <text evidence="2">The sequence shown here is derived from an EMBL/GenBank/DDBJ whole genome shotgun (WGS) entry which is preliminary data.</text>
</comment>